<dbReference type="RefSeq" id="WP_179718098.1">
    <property type="nucleotide sequence ID" value="NZ_JACBZT010000001.1"/>
</dbReference>
<feature type="transmembrane region" description="Helical" evidence="1">
    <location>
        <begin position="12"/>
        <end position="33"/>
    </location>
</feature>
<protein>
    <submittedName>
        <fullName evidence="2">NAD/NADP transhydrogenase alpha subunit</fullName>
    </submittedName>
</protein>
<evidence type="ECO:0000313" key="2">
    <source>
        <dbReference type="EMBL" id="NYJ06753.1"/>
    </source>
</evidence>
<keyword evidence="1" id="KW-0812">Transmembrane</keyword>
<proteinExistence type="predicted"/>
<sequence length="57" mass="5911">MTVLAWDSLGSIATVGVFGPALVLVALVVGAVVRDRKLAAREREKDDAEPPTPPPAS</sequence>
<keyword evidence="1" id="KW-1133">Transmembrane helix</keyword>
<organism evidence="2 3">
    <name type="scientific">Petropleomorpha daqingensis</name>
    <dbReference type="NCBI Taxonomy" id="2026353"/>
    <lineage>
        <taxon>Bacteria</taxon>
        <taxon>Bacillati</taxon>
        <taxon>Actinomycetota</taxon>
        <taxon>Actinomycetes</taxon>
        <taxon>Geodermatophilales</taxon>
        <taxon>Geodermatophilaceae</taxon>
        <taxon>Petropleomorpha</taxon>
    </lineage>
</organism>
<evidence type="ECO:0000313" key="3">
    <source>
        <dbReference type="Proteomes" id="UP000541969"/>
    </source>
</evidence>
<keyword evidence="3" id="KW-1185">Reference proteome</keyword>
<name>A0A853CLB2_9ACTN</name>
<gene>
    <name evidence="2" type="ORF">GGQ55_003031</name>
</gene>
<accession>A0A853CLB2</accession>
<dbReference type="EMBL" id="JACBZT010000001">
    <property type="protein sequence ID" value="NYJ06753.1"/>
    <property type="molecule type" value="Genomic_DNA"/>
</dbReference>
<reference evidence="2 3" key="1">
    <citation type="submission" date="2020-07" db="EMBL/GenBank/DDBJ databases">
        <title>Sequencing the genomes of 1000 actinobacteria strains.</title>
        <authorList>
            <person name="Klenk H.-P."/>
        </authorList>
    </citation>
    <scope>NUCLEOTIDE SEQUENCE [LARGE SCALE GENOMIC DNA]</scope>
    <source>
        <strain evidence="2 3">DSM 104001</strain>
    </source>
</reference>
<keyword evidence="1" id="KW-0472">Membrane</keyword>
<evidence type="ECO:0000256" key="1">
    <source>
        <dbReference type="SAM" id="Phobius"/>
    </source>
</evidence>
<dbReference type="Proteomes" id="UP000541969">
    <property type="component" value="Unassembled WGS sequence"/>
</dbReference>
<dbReference type="AlphaFoldDB" id="A0A853CLB2"/>
<comment type="caution">
    <text evidence="2">The sequence shown here is derived from an EMBL/GenBank/DDBJ whole genome shotgun (WGS) entry which is preliminary data.</text>
</comment>